<sequence length="471" mass="51723">MRSNRIRLIFSIVVIVVALLGMIIPGDNTSDYDGFAKIFSNIKLGLDIQGGSLFEYQMDLSEGTKPQDVVDNVVLVLRNRLDAAGYTEAIVSKIDSGGEIRVRVEIPGIRNTSEAESLIGSKGKLYFAEVIDTQTSDVKPEIRRNRTITVNGEQIELYSYVQDANNPLQWYQIKRVFDFGREPFQITGEDVIDSRADLNTQGSGFLVRMNFSSQGGDKFEIATGNLINKRMAIILDEKVIIAPNVRGKITDNAAVIEGIDDLQEARNIAALINSGNLPVDLVKYQERTLGPTLGRDIVSTIITAGIIGLILVMIYMIAFYGWMGVVADLALIYNSILLMGVLSWSGAILTLPGIAGIILTFGTTVDGNVIIYERIKDELRLGRPPVTAVNFGFDKAFWTLFDANLTTVLAGIVLYYFSTGTVRGFAVTLIIGVLGAMFTNLVVSRTILSSSHKFINPDKFRKNAVQEKGVK</sequence>
<dbReference type="PRINTS" id="PR00702">
    <property type="entry name" value="ACRIFLAVINRP"/>
</dbReference>
<dbReference type="NCBIfam" id="TIGR00916">
    <property type="entry name" value="2A0604s01"/>
    <property type="match status" value="1"/>
</dbReference>
<evidence type="ECO:0000313" key="15">
    <source>
        <dbReference type="Proteomes" id="UP000199322"/>
    </source>
</evidence>
<dbReference type="GO" id="GO:0006605">
    <property type="term" value="P:protein targeting"/>
    <property type="evidence" value="ECO:0007669"/>
    <property type="project" value="UniProtKB-UniRule"/>
</dbReference>
<evidence type="ECO:0000256" key="6">
    <source>
        <dbReference type="ARBA" id="ARBA00022989"/>
    </source>
</evidence>
<dbReference type="Gene3D" id="3.30.70.3400">
    <property type="match status" value="1"/>
</dbReference>
<dbReference type="Gene3D" id="1.20.1640.10">
    <property type="entry name" value="Multidrug efflux transporter AcrB transmembrane domain"/>
    <property type="match status" value="1"/>
</dbReference>
<evidence type="ECO:0000313" key="16">
    <source>
        <dbReference type="Proteomes" id="UP000297288"/>
    </source>
</evidence>
<dbReference type="GO" id="GO:0043952">
    <property type="term" value="P:protein transport by the Sec complex"/>
    <property type="evidence" value="ECO:0007669"/>
    <property type="project" value="UniProtKB-UniRule"/>
</dbReference>
<dbReference type="EMBL" id="FMYV01000004">
    <property type="protein sequence ID" value="SDC48311.1"/>
    <property type="molecule type" value="Genomic_DNA"/>
</dbReference>
<dbReference type="PANTHER" id="PTHR30081">
    <property type="entry name" value="PROTEIN-EXPORT MEMBRANE PROTEIN SEC"/>
    <property type="match status" value="1"/>
</dbReference>
<dbReference type="InterPro" id="IPR001036">
    <property type="entry name" value="Acrflvin-R"/>
</dbReference>
<evidence type="ECO:0000256" key="3">
    <source>
        <dbReference type="ARBA" id="ARBA00022475"/>
    </source>
</evidence>
<comment type="subcellular location">
    <subcellularLocation>
        <location evidence="1 9">Cell membrane</location>
        <topology evidence="1 9">Multi-pass membrane protein</topology>
    </subcellularLocation>
</comment>
<accession>A0A1G6LYL6</accession>
<keyword evidence="7 9" id="KW-0811">Translocation</keyword>
<reference evidence="13 15" key="1">
    <citation type="submission" date="2016-10" db="EMBL/GenBank/DDBJ databases">
        <authorList>
            <person name="de Groot N.N."/>
        </authorList>
    </citation>
    <scope>NUCLEOTIDE SEQUENCE [LARGE SCALE GENOMIC DNA]</scope>
    <source>
        <strain evidence="13 15">WG14</strain>
    </source>
</reference>
<dbReference type="Pfam" id="PF21760">
    <property type="entry name" value="SecD_1st"/>
    <property type="match status" value="1"/>
</dbReference>
<dbReference type="Pfam" id="PF22599">
    <property type="entry name" value="SecDF_P1_head"/>
    <property type="match status" value="1"/>
</dbReference>
<dbReference type="OrthoDB" id="9805019at2"/>
<evidence type="ECO:0000256" key="9">
    <source>
        <dbReference type="HAMAP-Rule" id="MF_01463"/>
    </source>
</evidence>
<evidence type="ECO:0000259" key="10">
    <source>
        <dbReference type="Pfam" id="PF02355"/>
    </source>
</evidence>
<evidence type="ECO:0000256" key="7">
    <source>
        <dbReference type="ARBA" id="ARBA00023010"/>
    </source>
</evidence>
<comment type="subunit">
    <text evidence="9">Forms a complex with SecF. Part of the essential Sec protein translocation apparatus which comprises SecA, SecYEG and auxiliary proteins SecDF. Other proteins may also be involved.</text>
</comment>
<name>A0A1G6LYL6_9BACT</name>
<dbReference type="GO" id="GO:0065002">
    <property type="term" value="P:intracellular protein transmembrane transport"/>
    <property type="evidence" value="ECO:0007669"/>
    <property type="project" value="UniProtKB-UniRule"/>
</dbReference>
<dbReference type="InterPro" id="IPR022813">
    <property type="entry name" value="SecD/SecF_arch_bac"/>
</dbReference>
<comment type="function">
    <text evidence="9">Part of the Sec protein translocase complex. Interacts with the SecYEG preprotein conducting channel. SecDF uses the proton motive force (PMF) to complete protein translocation after the ATP-dependent function of SecA.</text>
</comment>
<proteinExistence type="inferred from homology"/>
<comment type="caution">
    <text evidence="9">Lacks conserved residue(s) required for the propagation of feature annotation.</text>
</comment>
<dbReference type="Gene3D" id="3.30.1360.200">
    <property type="match status" value="1"/>
</dbReference>
<evidence type="ECO:0000256" key="5">
    <source>
        <dbReference type="ARBA" id="ARBA00022927"/>
    </source>
</evidence>
<dbReference type="GO" id="GO:0005886">
    <property type="term" value="C:plasma membrane"/>
    <property type="evidence" value="ECO:0007669"/>
    <property type="project" value="UniProtKB-SubCell"/>
</dbReference>
<keyword evidence="2 9" id="KW-0813">Transport</keyword>
<evidence type="ECO:0000256" key="2">
    <source>
        <dbReference type="ARBA" id="ARBA00022448"/>
    </source>
</evidence>
<dbReference type="InterPro" id="IPR048631">
    <property type="entry name" value="SecD_1st"/>
</dbReference>
<feature type="transmembrane region" description="Helical" evidence="9">
    <location>
        <begin position="329"/>
        <end position="348"/>
    </location>
</feature>
<dbReference type="NCBIfam" id="TIGR01129">
    <property type="entry name" value="secD"/>
    <property type="match status" value="1"/>
</dbReference>
<evidence type="ECO:0000256" key="4">
    <source>
        <dbReference type="ARBA" id="ARBA00022692"/>
    </source>
</evidence>
<dbReference type="EMBL" id="SRME01000004">
    <property type="protein sequence ID" value="TGG87562.1"/>
    <property type="molecule type" value="Genomic_DNA"/>
</dbReference>
<dbReference type="RefSeq" id="WP_091403593.1">
    <property type="nucleotide sequence ID" value="NZ_FMYV01000004.1"/>
</dbReference>
<comment type="similarity">
    <text evidence="9">Belongs to the SecD/SecF family. SecD subfamily.</text>
</comment>
<evidence type="ECO:0000259" key="12">
    <source>
        <dbReference type="Pfam" id="PF22599"/>
    </source>
</evidence>
<keyword evidence="15" id="KW-1185">Reference proteome</keyword>
<dbReference type="PANTHER" id="PTHR30081:SF1">
    <property type="entry name" value="PROTEIN TRANSLOCASE SUBUNIT SECD"/>
    <property type="match status" value="1"/>
</dbReference>
<protein>
    <recommendedName>
        <fullName evidence="9">Protein translocase subunit SecD</fullName>
    </recommendedName>
</protein>
<feature type="transmembrane region" description="Helical" evidence="9">
    <location>
        <begin position="424"/>
        <end position="443"/>
    </location>
</feature>
<dbReference type="AlphaFoldDB" id="A0A1G6LYL6"/>
<dbReference type="InterPro" id="IPR048634">
    <property type="entry name" value="SecD_SecF_C"/>
</dbReference>
<keyword evidence="8 9" id="KW-0472">Membrane</keyword>
<evidence type="ECO:0000256" key="8">
    <source>
        <dbReference type="ARBA" id="ARBA00023136"/>
    </source>
</evidence>
<dbReference type="Proteomes" id="UP000199322">
    <property type="component" value="Unassembled WGS sequence"/>
</dbReference>
<dbReference type="InterPro" id="IPR055344">
    <property type="entry name" value="SecD_SecF_C_bact"/>
</dbReference>
<dbReference type="Proteomes" id="UP000297288">
    <property type="component" value="Unassembled WGS sequence"/>
</dbReference>
<keyword evidence="4 9" id="KW-0812">Transmembrane</keyword>
<evidence type="ECO:0000313" key="14">
    <source>
        <dbReference type="EMBL" id="TGG87562.1"/>
    </source>
</evidence>
<dbReference type="SUPFAM" id="SSF82866">
    <property type="entry name" value="Multidrug efflux transporter AcrB transmembrane domain"/>
    <property type="match status" value="1"/>
</dbReference>
<feature type="domain" description="SecDF P1 head subdomain" evidence="12">
    <location>
        <begin position="185"/>
        <end position="279"/>
    </location>
</feature>
<dbReference type="HAMAP" id="MF_01463_B">
    <property type="entry name" value="SecD_B"/>
    <property type="match status" value="1"/>
</dbReference>
<feature type="transmembrane region" description="Helical" evidence="9">
    <location>
        <begin position="396"/>
        <end position="418"/>
    </location>
</feature>
<gene>
    <name evidence="9 14" type="primary">secD</name>
    <name evidence="14" type="ORF">E4650_07395</name>
    <name evidence="13" type="ORF">SAMN04488588_1183</name>
</gene>
<dbReference type="InterPro" id="IPR005791">
    <property type="entry name" value="SecD"/>
</dbReference>
<evidence type="ECO:0000259" key="11">
    <source>
        <dbReference type="Pfam" id="PF21760"/>
    </source>
</evidence>
<evidence type="ECO:0000256" key="1">
    <source>
        <dbReference type="ARBA" id="ARBA00004651"/>
    </source>
</evidence>
<feature type="transmembrane region" description="Helical" evidence="9">
    <location>
        <begin position="297"/>
        <end position="322"/>
    </location>
</feature>
<keyword evidence="5 9" id="KW-0653">Protein transport</keyword>
<dbReference type="FunFam" id="1.20.1640.10:FF:000004">
    <property type="entry name" value="Protein translocase subunit SecD"/>
    <property type="match status" value="1"/>
</dbReference>
<feature type="domain" description="Protein export membrane protein SecD/SecF C-terminal" evidence="10">
    <location>
        <begin position="280"/>
        <end position="449"/>
    </location>
</feature>
<dbReference type="STRING" id="28234.SAMN04488588_1183"/>
<dbReference type="InterPro" id="IPR054384">
    <property type="entry name" value="SecDF_P1_head"/>
</dbReference>
<organism evidence="13 15">
    <name type="scientific">Geotoga petraea</name>
    <dbReference type="NCBI Taxonomy" id="28234"/>
    <lineage>
        <taxon>Bacteria</taxon>
        <taxon>Thermotogati</taxon>
        <taxon>Thermotogota</taxon>
        <taxon>Thermotogae</taxon>
        <taxon>Petrotogales</taxon>
        <taxon>Petrotogaceae</taxon>
        <taxon>Geotoga</taxon>
    </lineage>
</organism>
<feature type="domain" description="Protein translocase subunit SecDF P1" evidence="11">
    <location>
        <begin position="71"/>
        <end position="130"/>
    </location>
</feature>
<keyword evidence="3 9" id="KW-1003">Cell membrane</keyword>
<keyword evidence="6 9" id="KW-1133">Transmembrane helix</keyword>
<evidence type="ECO:0000313" key="13">
    <source>
        <dbReference type="EMBL" id="SDC48311.1"/>
    </source>
</evidence>
<dbReference type="GO" id="GO:0015450">
    <property type="term" value="F:protein-transporting ATPase activity"/>
    <property type="evidence" value="ECO:0007669"/>
    <property type="project" value="InterPro"/>
</dbReference>
<reference evidence="14 16" key="2">
    <citation type="submission" date="2019-04" db="EMBL/GenBank/DDBJ databases">
        <title>Draft genome sequence data and analysis of a Fermenting Bacterium, Geotoga petraea strain HO-Geo1, isolated from heavy-oil petroleum reservoir in Russia.</title>
        <authorList>
            <person name="Grouzdev D.S."/>
            <person name="Semenova E.M."/>
            <person name="Sokolova D.S."/>
            <person name="Tourova T.P."/>
            <person name="Poltaraus A.B."/>
            <person name="Nazina T.N."/>
        </authorList>
    </citation>
    <scope>NUCLEOTIDE SEQUENCE [LARGE SCALE GENOMIC DNA]</scope>
    <source>
        <strain evidence="14 16">HO-Geo1</strain>
    </source>
</reference>
<dbReference type="Pfam" id="PF02355">
    <property type="entry name" value="SecD_SecF_C"/>
    <property type="match status" value="1"/>
</dbReference>